<name>A0A448XBZ1_9PLAT</name>
<dbReference type="Proteomes" id="UP000784294">
    <property type="component" value="Unassembled WGS sequence"/>
</dbReference>
<comment type="caution">
    <text evidence="1">The sequence shown here is derived from an EMBL/GenBank/DDBJ whole genome shotgun (WGS) entry which is preliminary data.</text>
</comment>
<evidence type="ECO:0000313" key="2">
    <source>
        <dbReference type="Proteomes" id="UP000784294"/>
    </source>
</evidence>
<reference evidence="1" key="1">
    <citation type="submission" date="2018-11" db="EMBL/GenBank/DDBJ databases">
        <authorList>
            <consortium name="Pathogen Informatics"/>
        </authorList>
    </citation>
    <scope>NUCLEOTIDE SEQUENCE</scope>
</reference>
<gene>
    <name evidence="1" type="ORF">PXEA_LOCUS26713</name>
</gene>
<dbReference type="AlphaFoldDB" id="A0A448XBZ1"/>
<protein>
    <submittedName>
        <fullName evidence="1">Uncharacterized protein</fullName>
    </submittedName>
</protein>
<keyword evidence="2" id="KW-1185">Reference proteome</keyword>
<proteinExistence type="predicted"/>
<sequence length="72" mass="7603">MCPLVSGIAPIKNISLGHETSLNAANTTSTTGLQCTSLHEAIQQAALVSAAAALAQEARRREEEVSLYHRIS</sequence>
<dbReference type="EMBL" id="CAAALY010245490">
    <property type="protein sequence ID" value="VEL33273.1"/>
    <property type="molecule type" value="Genomic_DNA"/>
</dbReference>
<accession>A0A448XBZ1</accession>
<evidence type="ECO:0000313" key="1">
    <source>
        <dbReference type="EMBL" id="VEL33273.1"/>
    </source>
</evidence>
<organism evidence="1 2">
    <name type="scientific">Protopolystoma xenopodis</name>
    <dbReference type="NCBI Taxonomy" id="117903"/>
    <lineage>
        <taxon>Eukaryota</taxon>
        <taxon>Metazoa</taxon>
        <taxon>Spiralia</taxon>
        <taxon>Lophotrochozoa</taxon>
        <taxon>Platyhelminthes</taxon>
        <taxon>Monogenea</taxon>
        <taxon>Polyopisthocotylea</taxon>
        <taxon>Polystomatidea</taxon>
        <taxon>Polystomatidae</taxon>
        <taxon>Protopolystoma</taxon>
    </lineage>
</organism>